<protein>
    <recommendedName>
        <fullName evidence="3">Outer membrane protein beta-barrel domain-containing protein</fullName>
    </recommendedName>
</protein>
<organism evidence="1 2">
    <name type="scientific">Sphingomonas glaciei</name>
    <dbReference type="NCBI Taxonomy" id="2938948"/>
    <lineage>
        <taxon>Bacteria</taxon>
        <taxon>Pseudomonadati</taxon>
        <taxon>Pseudomonadota</taxon>
        <taxon>Alphaproteobacteria</taxon>
        <taxon>Sphingomonadales</taxon>
        <taxon>Sphingomonadaceae</taxon>
        <taxon>Sphingomonas</taxon>
    </lineage>
</organism>
<keyword evidence="2" id="KW-1185">Reference proteome</keyword>
<dbReference type="RefSeq" id="WP_249503355.1">
    <property type="nucleotide sequence ID" value="NZ_CP097253.1"/>
</dbReference>
<name>A0ABY5MSV1_9SPHN</name>
<accession>A0ABY5MSV1</accession>
<gene>
    <name evidence="1" type="ORF">M1K48_11580</name>
</gene>
<proteinExistence type="predicted"/>
<reference evidence="1 2" key="1">
    <citation type="submission" date="2022-05" db="EMBL/GenBank/DDBJ databases">
        <title>S8-45 Sphingomonas ultraviolaceadurans.</title>
        <authorList>
            <person name="Liu Y."/>
        </authorList>
    </citation>
    <scope>NUCLEOTIDE SEQUENCE [LARGE SCALE GENOMIC DNA]</scope>
    <source>
        <strain evidence="1 2">S8-45</strain>
    </source>
</reference>
<dbReference type="Gene3D" id="2.40.160.170">
    <property type="match status" value="1"/>
</dbReference>
<evidence type="ECO:0008006" key="3">
    <source>
        <dbReference type="Google" id="ProtNLM"/>
    </source>
</evidence>
<evidence type="ECO:0000313" key="2">
    <source>
        <dbReference type="Proteomes" id="UP000831921"/>
    </source>
</evidence>
<evidence type="ECO:0000313" key="1">
    <source>
        <dbReference type="EMBL" id="UUR07569.1"/>
    </source>
</evidence>
<dbReference type="Proteomes" id="UP000831921">
    <property type="component" value="Chromosome"/>
</dbReference>
<dbReference type="EMBL" id="CP097253">
    <property type="protein sequence ID" value="UUR07569.1"/>
    <property type="molecule type" value="Genomic_DNA"/>
</dbReference>
<sequence>MALVASPALAQTRTSSVGVGITGGTLGVGPEVGWRSTNFGVRGSATFFSLSRGVDSDGIEYDGDLKLRSFGGSLDFYPGGGGFRLSGGVRVGKNRVELTASPAATTSVEVGDATYTGAQIGTLSGEVRAKKVAPTLTLGYGGGVGSGVYFGIDAGAMFQGKPRVRSLTATGPIAANAAFQTQLANERREIEDDIDNFKVYPILQLGLGYRF</sequence>